<dbReference type="GO" id="GO:0016020">
    <property type="term" value="C:membrane"/>
    <property type="evidence" value="ECO:0007669"/>
    <property type="project" value="UniProtKB-SubCell"/>
</dbReference>
<evidence type="ECO:0000313" key="7">
    <source>
        <dbReference type="EMBL" id="THF66159.1"/>
    </source>
</evidence>
<evidence type="ECO:0000256" key="4">
    <source>
        <dbReference type="ARBA" id="ARBA00022989"/>
    </source>
</evidence>
<proteinExistence type="inferred from homology"/>
<dbReference type="AlphaFoldDB" id="A0A4S4B154"/>
<dbReference type="RefSeq" id="WP_136347108.1">
    <property type="nucleotide sequence ID" value="NZ_SSOC01000002.1"/>
</dbReference>
<comment type="caution">
    <text evidence="7">The sequence shown here is derived from an EMBL/GenBank/DDBJ whole genome shotgun (WGS) entry which is preliminary data.</text>
</comment>
<comment type="similarity">
    <text evidence="2">Belongs to the UPF0382 family.</text>
</comment>
<protein>
    <submittedName>
        <fullName evidence="7">DUF423 domain-containing protein</fullName>
    </submittedName>
</protein>
<name>A0A4S4B154_9RHOO</name>
<keyword evidence="3 6" id="KW-0812">Transmembrane</keyword>
<sequence length="130" mass="13944">MFRFWMTLTGLLGALGVAVAAWSSHGLPQFVAPDQLELAVERARAATLHHMLHTLALFGVALWSRTQATRWLDAAGTLFVLGIAGFSGGIYLIRLIAGIHEGPILYIVPLGGICLILGWLALAAAAWRRG</sequence>
<dbReference type="PANTHER" id="PTHR43461">
    <property type="entry name" value="TRANSMEMBRANE PROTEIN 256"/>
    <property type="match status" value="1"/>
</dbReference>
<dbReference type="Proteomes" id="UP000308430">
    <property type="component" value="Unassembled WGS sequence"/>
</dbReference>
<dbReference type="OrthoDB" id="9182101at2"/>
<reference evidence="7 8" key="1">
    <citation type="submission" date="2019-04" db="EMBL/GenBank/DDBJ databases">
        <title>Azoarcus nasutitermitis sp. nov. isolated from termite nest.</title>
        <authorList>
            <person name="Lin S.-Y."/>
            <person name="Hameed A."/>
            <person name="Hsu Y.-H."/>
            <person name="Young C.-C."/>
        </authorList>
    </citation>
    <scope>NUCLEOTIDE SEQUENCE [LARGE SCALE GENOMIC DNA]</scope>
    <source>
        <strain evidence="7 8">CC-YHH838</strain>
    </source>
</reference>
<accession>A0A4S4B154</accession>
<evidence type="ECO:0000256" key="5">
    <source>
        <dbReference type="ARBA" id="ARBA00023136"/>
    </source>
</evidence>
<feature type="transmembrane region" description="Helical" evidence="6">
    <location>
        <begin position="75"/>
        <end position="97"/>
    </location>
</feature>
<comment type="subcellular location">
    <subcellularLocation>
        <location evidence="1">Membrane</location>
        <topology evidence="1">Multi-pass membrane protein</topology>
    </subcellularLocation>
</comment>
<dbReference type="EMBL" id="SSOC01000002">
    <property type="protein sequence ID" value="THF66159.1"/>
    <property type="molecule type" value="Genomic_DNA"/>
</dbReference>
<keyword evidence="5 6" id="KW-0472">Membrane</keyword>
<evidence type="ECO:0000256" key="6">
    <source>
        <dbReference type="SAM" id="Phobius"/>
    </source>
</evidence>
<evidence type="ECO:0000256" key="1">
    <source>
        <dbReference type="ARBA" id="ARBA00004141"/>
    </source>
</evidence>
<evidence type="ECO:0000256" key="2">
    <source>
        <dbReference type="ARBA" id="ARBA00009694"/>
    </source>
</evidence>
<gene>
    <name evidence="7" type="ORF">E6C76_04685</name>
</gene>
<keyword evidence="8" id="KW-1185">Reference proteome</keyword>
<evidence type="ECO:0000256" key="3">
    <source>
        <dbReference type="ARBA" id="ARBA00022692"/>
    </source>
</evidence>
<organism evidence="7 8">
    <name type="scientific">Pseudothauera nasutitermitis</name>
    <dbReference type="NCBI Taxonomy" id="2565930"/>
    <lineage>
        <taxon>Bacteria</taxon>
        <taxon>Pseudomonadati</taxon>
        <taxon>Pseudomonadota</taxon>
        <taxon>Betaproteobacteria</taxon>
        <taxon>Rhodocyclales</taxon>
        <taxon>Zoogloeaceae</taxon>
        <taxon>Pseudothauera</taxon>
    </lineage>
</organism>
<keyword evidence="4 6" id="KW-1133">Transmembrane helix</keyword>
<dbReference type="InterPro" id="IPR006696">
    <property type="entry name" value="DUF423"/>
</dbReference>
<feature type="transmembrane region" description="Helical" evidence="6">
    <location>
        <begin position="103"/>
        <end position="127"/>
    </location>
</feature>
<feature type="transmembrane region" description="Helical" evidence="6">
    <location>
        <begin position="42"/>
        <end position="63"/>
    </location>
</feature>
<dbReference type="PANTHER" id="PTHR43461:SF1">
    <property type="entry name" value="TRANSMEMBRANE PROTEIN 256"/>
    <property type="match status" value="1"/>
</dbReference>
<evidence type="ECO:0000313" key="8">
    <source>
        <dbReference type="Proteomes" id="UP000308430"/>
    </source>
</evidence>
<dbReference type="Pfam" id="PF04241">
    <property type="entry name" value="DUF423"/>
    <property type="match status" value="1"/>
</dbReference>